<evidence type="ECO:0000256" key="1">
    <source>
        <dbReference type="ARBA" id="ARBA00004323"/>
    </source>
</evidence>
<feature type="compositionally biased region" description="Polar residues" evidence="10">
    <location>
        <begin position="308"/>
        <end position="327"/>
    </location>
</feature>
<feature type="compositionally biased region" description="Pro residues" evidence="10">
    <location>
        <begin position="1"/>
        <end position="16"/>
    </location>
</feature>
<keyword evidence="4" id="KW-0808">Transferase</keyword>
<evidence type="ECO:0000256" key="6">
    <source>
        <dbReference type="ARBA" id="ARBA00022968"/>
    </source>
</evidence>
<feature type="compositionally biased region" description="Pro residues" evidence="10">
    <location>
        <begin position="167"/>
        <end position="176"/>
    </location>
</feature>
<comment type="caution">
    <text evidence="11">The sequence shown here is derived from an EMBL/GenBank/DDBJ whole genome shotgun (WGS) entry which is preliminary data.</text>
</comment>
<keyword evidence="6" id="KW-0735">Signal-anchor</keyword>
<feature type="compositionally biased region" description="Low complexity" evidence="10">
    <location>
        <begin position="189"/>
        <end position="208"/>
    </location>
</feature>
<keyword evidence="3" id="KW-0328">Glycosyltransferase</keyword>
<feature type="region of interest" description="Disordered" evidence="10">
    <location>
        <begin position="1"/>
        <end position="276"/>
    </location>
</feature>
<evidence type="ECO:0000256" key="10">
    <source>
        <dbReference type="SAM" id="MobiDB-lite"/>
    </source>
</evidence>
<dbReference type="GO" id="GO:0000139">
    <property type="term" value="C:Golgi membrane"/>
    <property type="evidence" value="ECO:0007669"/>
    <property type="project" value="UniProtKB-SubCell"/>
</dbReference>
<evidence type="ECO:0000256" key="4">
    <source>
        <dbReference type="ARBA" id="ARBA00022679"/>
    </source>
</evidence>
<evidence type="ECO:0000256" key="7">
    <source>
        <dbReference type="ARBA" id="ARBA00022989"/>
    </source>
</evidence>
<feature type="compositionally biased region" description="Basic residues" evidence="10">
    <location>
        <begin position="247"/>
        <end position="257"/>
    </location>
</feature>
<keyword evidence="8" id="KW-0333">Golgi apparatus</keyword>
<comment type="subcellular location">
    <subcellularLocation>
        <location evidence="1">Golgi apparatus membrane</location>
        <topology evidence="1">Single-pass type II membrane protein</topology>
    </subcellularLocation>
</comment>
<evidence type="ECO:0000256" key="5">
    <source>
        <dbReference type="ARBA" id="ARBA00022692"/>
    </source>
</evidence>
<keyword evidence="12" id="KW-1185">Reference proteome</keyword>
<dbReference type="AlphaFoldDB" id="A0A427XK07"/>
<keyword evidence="9" id="KW-0472">Membrane</keyword>
<dbReference type="PANTHER" id="PTHR11214">
    <property type="entry name" value="BETA-1,3-N-ACETYLGLUCOSAMINYLTRANSFERASE"/>
    <property type="match status" value="1"/>
</dbReference>
<dbReference type="STRING" id="105984.A0A427XK07"/>
<feature type="compositionally biased region" description="Polar residues" evidence="10">
    <location>
        <begin position="143"/>
        <end position="153"/>
    </location>
</feature>
<accession>A0A427XK07</accession>
<sequence length="972" mass="107265">MHPPNEPPGPSTPPRTPTSSSARRPASTERRRTVSVSGDAASPRLPLDLANGGGGQHRSVSGGSVISNAPSFSVRPSGRKWLPTLDPVDTNMVFNASSQSPTSTSSPRHAEHHGMPEAASFTTARSPITGPDEGATVHRRRMSTSNPSGNNPVSRRRFSVQESQRPDPYPRLPAAPLPAVSASHVNDEAGPSGTSGAGAASSSRPAFGWFSNNPNDKRSKSDDEREMDDKEWDSSPYQEPQPARTERRTKGKRTHRSAWHDTPSISMTPPASEGSGGFMAISMTSTVPSTTSTLAPLPQDPYNLLPLSASSTPPVSRRTTPLPSPQASMGDLAGDYVSVASVPAGNTSGGGTSSPRTSMSTSSSHFGWGAPRSFSESSTGEDDDGSPTNSSSWWWRSHPRPPPIVLPRPTPIRSAGSRVLSVRRWAWLLGPMRGVIEARSSTPEPPRYFSRRRRGVAAEKLISTRRRRHPETICGSERLGTASAYVKTKPWTVTFSVACFAMLVLLTTLTIKHILNPDKEALPWRQYCTAEQPTLYSLQPSVSDGLTSSLPYDMTLSPITPDHRLWPYPGQPTTPYSSDMAATYLDEQEPVSILVGVFTVDQGVDRRNLIRQSYASHWRSRKPGTEGVRVRFVMGRPRPKYARAVALEVEAFNDIILLDIPENMNSGKTHAFFSWAAANATVPDWEYPSHPRSRESEAEFKEMALQSGSEPSPTYRGERKPDYVVKADDDSFIMLGELERKLRAAPRTKAYWGYLVRNLFMAGECYALSRDLVDYVAHSAYLLGMTKGKEDKLVSKWMRHHPEREDITWVTERCWIYDHPRAGTVYAHGFLFPNEVTKVRAEQHVGLPPAIARQRGGEDKADAYSTVSKFSSRYSAPARGLSTFEQVEALVEGSGLSQLRDDRSRRSRQSLRERINQLVATRPTRSERFNDDLHERGGTVVVHYIKRDDWYVETMAALLGAAGDREQRVEMH</sequence>
<feature type="region of interest" description="Disordered" evidence="10">
    <location>
        <begin position="307"/>
        <end position="394"/>
    </location>
</feature>
<evidence type="ECO:0000256" key="9">
    <source>
        <dbReference type="ARBA" id="ARBA00023136"/>
    </source>
</evidence>
<evidence type="ECO:0008006" key="13">
    <source>
        <dbReference type="Google" id="ProtNLM"/>
    </source>
</evidence>
<dbReference type="EMBL" id="RSCE01000010">
    <property type="protein sequence ID" value="RSH79123.1"/>
    <property type="molecule type" value="Genomic_DNA"/>
</dbReference>
<dbReference type="InterPro" id="IPR002659">
    <property type="entry name" value="Glyco_trans_31"/>
</dbReference>
<dbReference type="GO" id="GO:0016758">
    <property type="term" value="F:hexosyltransferase activity"/>
    <property type="evidence" value="ECO:0007669"/>
    <property type="project" value="InterPro"/>
</dbReference>
<dbReference type="RefSeq" id="XP_028474270.1">
    <property type="nucleotide sequence ID" value="XM_028616963.1"/>
</dbReference>
<organism evidence="11 12">
    <name type="scientific">Apiotrichum porosum</name>
    <dbReference type="NCBI Taxonomy" id="105984"/>
    <lineage>
        <taxon>Eukaryota</taxon>
        <taxon>Fungi</taxon>
        <taxon>Dikarya</taxon>
        <taxon>Basidiomycota</taxon>
        <taxon>Agaricomycotina</taxon>
        <taxon>Tremellomycetes</taxon>
        <taxon>Trichosporonales</taxon>
        <taxon>Trichosporonaceae</taxon>
        <taxon>Apiotrichum</taxon>
    </lineage>
</organism>
<dbReference type="OrthoDB" id="2139606at2759"/>
<protein>
    <recommendedName>
        <fullName evidence="13">Glycosyltransferase family 31 protein</fullName>
    </recommendedName>
</protein>
<dbReference type="Proteomes" id="UP000279236">
    <property type="component" value="Unassembled WGS sequence"/>
</dbReference>
<evidence type="ECO:0000313" key="11">
    <source>
        <dbReference type="EMBL" id="RSH79123.1"/>
    </source>
</evidence>
<feature type="compositionally biased region" description="Low complexity" evidence="10">
    <location>
        <begin position="97"/>
        <end position="107"/>
    </location>
</feature>
<evidence type="ECO:0000256" key="8">
    <source>
        <dbReference type="ARBA" id="ARBA00023034"/>
    </source>
</evidence>
<feature type="compositionally biased region" description="Low complexity" evidence="10">
    <location>
        <begin position="353"/>
        <end position="364"/>
    </location>
</feature>
<evidence type="ECO:0000256" key="2">
    <source>
        <dbReference type="ARBA" id="ARBA00008661"/>
    </source>
</evidence>
<proteinExistence type="inferred from homology"/>
<keyword evidence="7" id="KW-1133">Transmembrane helix</keyword>
<keyword evidence="5" id="KW-0812">Transmembrane</keyword>
<evidence type="ECO:0000256" key="3">
    <source>
        <dbReference type="ARBA" id="ARBA00022676"/>
    </source>
</evidence>
<dbReference type="PANTHER" id="PTHR11214:SF333">
    <property type="entry name" value="GLYCOSYLTRANSFERASE FAMILY 31 PROTEIN"/>
    <property type="match status" value="1"/>
</dbReference>
<dbReference type="GeneID" id="39585704"/>
<name>A0A427XK07_9TREE</name>
<reference evidence="11 12" key="1">
    <citation type="submission" date="2018-11" db="EMBL/GenBank/DDBJ databases">
        <title>Genome sequence of Apiotrichum porosum DSM 27194.</title>
        <authorList>
            <person name="Aliyu H."/>
            <person name="Gorte O."/>
            <person name="Ochsenreither K."/>
        </authorList>
    </citation>
    <scope>NUCLEOTIDE SEQUENCE [LARGE SCALE GENOMIC DNA]</scope>
    <source>
        <strain evidence="11 12">DSM 27194</strain>
    </source>
</reference>
<dbReference type="GO" id="GO:0051072">
    <property type="term" value="P:4,6-pyruvylated galactose residue biosynthetic process"/>
    <property type="evidence" value="ECO:0007669"/>
    <property type="project" value="TreeGrafter"/>
</dbReference>
<comment type="similarity">
    <text evidence="2">Belongs to the glycosyltransferase 31 family.</text>
</comment>
<evidence type="ECO:0000313" key="12">
    <source>
        <dbReference type="Proteomes" id="UP000279236"/>
    </source>
</evidence>
<gene>
    <name evidence="11" type="ORF">EHS24_001161</name>
</gene>